<sequence length="289" mass="33472">MPYPILKLPYGLRCRLRELATPLETYDLQIAVGNQLDGLKPLQQVIQVDRVQIHCHGAYVGHDEPNPNSSITIFDENLLFDCHLLSILLPSDDVFNGSILDRLYLKSDQNTTKRIHFYERCPRQREILQRIAQMTDGYDTKLWLHFTDMSIYEILSLFPKLKILNIPALYKGWIQEVSKIDLTYLLQLVGHRCEYEDLLCFDLQGIVQILQKGCTVITGCNLQTNNEVKKAFRKVVKLVKPVLTFDLKESEEAVFSVILSQNTKGYFYKQLEFKIRNTALNNDKSCKII</sequence>
<evidence type="ECO:0000313" key="1">
    <source>
        <dbReference type="Proteomes" id="UP000492821"/>
    </source>
</evidence>
<dbReference type="AlphaFoldDB" id="A0A7E4VMV1"/>
<dbReference type="WBParaSite" id="Pan_g23084.t1">
    <property type="protein sequence ID" value="Pan_g23084.t1"/>
    <property type="gene ID" value="Pan_g23084"/>
</dbReference>
<organism evidence="1 2">
    <name type="scientific">Panagrellus redivivus</name>
    <name type="common">Microworm</name>
    <dbReference type="NCBI Taxonomy" id="6233"/>
    <lineage>
        <taxon>Eukaryota</taxon>
        <taxon>Metazoa</taxon>
        <taxon>Ecdysozoa</taxon>
        <taxon>Nematoda</taxon>
        <taxon>Chromadorea</taxon>
        <taxon>Rhabditida</taxon>
        <taxon>Tylenchina</taxon>
        <taxon>Panagrolaimomorpha</taxon>
        <taxon>Panagrolaimoidea</taxon>
        <taxon>Panagrolaimidae</taxon>
        <taxon>Panagrellus</taxon>
    </lineage>
</organism>
<accession>A0A7E4VMV1</accession>
<name>A0A7E4VMV1_PANRE</name>
<dbReference type="Proteomes" id="UP000492821">
    <property type="component" value="Unassembled WGS sequence"/>
</dbReference>
<proteinExistence type="predicted"/>
<reference evidence="2" key="2">
    <citation type="submission" date="2020-10" db="UniProtKB">
        <authorList>
            <consortium name="WormBaseParasite"/>
        </authorList>
    </citation>
    <scope>IDENTIFICATION</scope>
</reference>
<keyword evidence="1" id="KW-1185">Reference proteome</keyword>
<evidence type="ECO:0000313" key="2">
    <source>
        <dbReference type="WBParaSite" id="Pan_g23084.t1"/>
    </source>
</evidence>
<protein>
    <submittedName>
        <fullName evidence="2">F-box domain-containing protein</fullName>
    </submittedName>
</protein>
<reference evidence="1" key="1">
    <citation type="journal article" date="2013" name="Genetics">
        <title>The draft genome and transcriptome of Panagrellus redivivus are shaped by the harsh demands of a free-living lifestyle.</title>
        <authorList>
            <person name="Srinivasan J."/>
            <person name="Dillman A.R."/>
            <person name="Macchietto M.G."/>
            <person name="Heikkinen L."/>
            <person name="Lakso M."/>
            <person name="Fracchia K.M."/>
            <person name="Antoshechkin I."/>
            <person name="Mortazavi A."/>
            <person name="Wong G."/>
            <person name="Sternberg P.W."/>
        </authorList>
    </citation>
    <scope>NUCLEOTIDE SEQUENCE [LARGE SCALE GENOMIC DNA]</scope>
    <source>
        <strain evidence="1">MT8872</strain>
    </source>
</reference>